<evidence type="ECO:0000313" key="1">
    <source>
        <dbReference type="EMBL" id="MBL6076469.1"/>
    </source>
</evidence>
<name>A0ABS1TVT6_9PROT</name>
<evidence type="ECO:0000313" key="2">
    <source>
        <dbReference type="Proteomes" id="UP000660885"/>
    </source>
</evidence>
<dbReference type="RefSeq" id="WP_202829661.1">
    <property type="nucleotide sequence ID" value="NZ_JAETWB010000001.1"/>
</dbReference>
<organism evidence="1 2">
    <name type="scientific">Belnapia arida</name>
    <dbReference type="NCBI Taxonomy" id="2804533"/>
    <lineage>
        <taxon>Bacteria</taxon>
        <taxon>Pseudomonadati</taxon>
        <taxon>Pseudomonadota</taxon>
        <taxon>Alphaproteobacteria</taxon>
        <taxon>Acetobacterales</taxon>
        <taxon>Roseomonadaceae</taxon>
        <taxon>Belnapia</taxon>
    </lineage>
</organism>
<comment type="caution">
    <text evidence="1">The sequence shown here is derived from an EMBL/GenBank/DDBJ whole genome shotgun (WGS) entry which is preliminary data.</text>
</comment>
<dbReference type="Proteomes" id="UP000660885">
    <property type="component" value="Unassembled WGS sequence"/>
</dbReference>
<gene>
    <name evidence="1" type="ORF">JMJ56_00545</name>
</gene>
<sequence>MLAALGERPECMMERDNRRAMDGLRIVRASRETLHARADLIIDTIGQAPEASLEALPGGLQRETTA</sequence>
<reference evidence="1 2" key="1">
    <citation type="submission" date="2021-01" db="EMBL/GenBank/DDBJ databases">
        <title>Belnapia mucosa sp. nov. and Belnapia arida sp. nov., isolated from the Tabernas Desert (Almeria, Spain).</title>
        <authorList>
            <person name="Molina-Menor E."/>
            <person name="Vidal-Verdu A."/>
            <person name="Calonge A."/>
            <person name="Satari L."/>
            <person name="Pereto J."/>
            <person name="Porcar M."/>
        </authorList>
    </citation>
    <scope>NUCLEOTIDE SEQUENCE [LARGE SCALE GENOMIC DNA]</scope>
    <source>
        <strain evidence="1 2">T18</strain>
    </source>
</reference>
<keyword evidence="2" id="KW-1185">Reference proteome</keyword>
<dbReference type="EMBL" id="JAETWB010000001">
    <property type="protein sequence ID" value="MBL6076469.1"/>
    <property type="molecule type" value="Genomic_DNA"/>
</dbReference>
<proteinExistence type="predicted"/>
<protein>
    <submittedName>
        <fullName evidence="1">Uncharacterized protein</fullName>
    </submittedName>
</protein>
<accession>A0ABS1TVT6</accession>